<dbReference type="EMBL" id="AP005493">
    <property type="protein sequence ID" value="BAD03659.1"/>
    <property type="molecule type" value="Genomic_DNA"/>
</dbReference>
<feature type="region of interest" description="Disordered" evidence="1">
    <location>
        <begin position="1"/>
        <end position="61"/>
    </location>
</feature>
<organism evidence="2 3">
    <name type="scientific">Oryza sativa subsp. japonica</name>
    <name type="common">Rice</name>
    <dbReference type="NCBI Taxonomy" id="39947"/>
    <lineage>
        <taxon>Eukaryota</taxon>
        <taxon>Viridiplantae</taxon>
        <taxon>Streptophyta</taxon>
        <taxon>Embryophyta</taxon>
        <taxon>Tracheophyta</taxon>
        <taxon>Spermatophyta</taxon>
        <taxon>Magnoliopsida</taxon>
        <taxon>Liliopsida</taxon>
        <taxon>Poales</taxon>
        <taxon>Poaceae</taxon>
        <taxon>BOP clade</taxon>
        <taxon>Oryzoideae</taxon>
        <taxon>Oryzeae</taxon>
        <taxon>Oryzinae</taxon>
        <taxon>Oryza</taxon>
        <taxon>Oryza sativa</taxon>
    </lineage>
</organism>
<reference evidence="3" key="2">
    <citation type="journal article" date="2008" name="Nucleic Acids Res.">
        <title>The rice annotation project database (RAP-DB): 2008 update.</title>
        <authorList>
            <consortium name="The rice annotation project (RAP)"/>
        </authorList>
    </citation>
    <scope>GENOME REANNOTATION</scope>
    <source>
        <strain evidence="3">cv. Nipponbare</strain>
    </source>
</reference>
<feature type="compositionally biased region" description="Basic and acidic residues" evidence="1">
    <location>
        <begin position="13"/>
        <end position="26"/>
    </location>
</feature>
<gene>
    <name evidence="2" type="primary">OSJNBa0078D03.6</name>
</gene>
<reference evidence="3" key="1">
    <citation type="journal article" date="2005" name="Nature">
        <title>The map-based sequence of the rice genome.</title>
        <authorList>
            <consortium name="International rice genome sequencing project (IRGSP)"/>
            <person name="Matsumoto T."/>
            <person name="Wu J."/>
            <person name="Kanamori H."/>
            <person name="Katayose Y."/>
            <person name="Fujisawa M."/>
            <person name="Namiki N."/>
            <person name="Mizuno H."/>
            <person name="Yamamoto K."/>
            <person name="Antonio B.A."/>
            <person name="Baba T."/>
            <person name="Sakata K."/>
            <person name="Nagamura Y."/>
            <person name="Aoki H."/>
            <person name="Arikawa K."/>
            <person name="Arita K."/>
            <person name="Bito T."/>
            <person name="Chiden Y."/>
            <person name="Fujitsuka N."/>
            <person name="Fukunaka R."/>
            <person name="Hamada M."/>
            <person name="Harada C."/>
            <person name="Hayashi A."/>
            <person name="Hijishita S."/>
            <person name="Honda M."/>
            <person name="Hosokawa S."/>
            <person name="Ichikawa Y."/>
            <person name="Idonuma A."/>
            <person name="Iijima M."/>
            <person name="Ikeda M."/>
            <person name="Ikeno M."/>
            <person name="Ito K."/>
            <person name="Ito S."/>
            <person name="Ito T."/>
            <person name="Ito Y."/>
            <person name="Ito Y."/>
            <person name="Iwabuchi A."/>
            <person name="Kamiya K."/>
            <person name="Karasawa W."/>
            <person name="Kurita K."/>
            <person name="Katagiri S."/>
            <person name="Kikuta A."/>
            <person name="Kobayashi H."/>
            <person name="Kobayashi N."/>
            <person name="Machita K."/>
            <person name="Maehara T."/>
            <person name="Masukawa M."/>
            <person name="Mizubayashi T."/>
            <person name="Mukai Y."/>
            <person name="Nagasaki H."/>
            <person name="Nagata Y."/>
            <person name="Naito S."/>
            <person name="Nakashima M."/>
            <person name="Nakama Y."/>
            <person name="Nakamichi Y."/>
            <person name="Nakamura M."/>
            <person name="Meguro A."/>
            <person name="Negishi M."/>
            <person name="Ohta I."/>
            <person name="Ohta T."/>
            <person name="Okamoto M."/>
            <person name="Ono N."/>
            <person name="Saji S."/>
            <person name="Sakaguchi M."/>
            <person name="Sakai K."/>
            <person name="Shibata M."/>
            <person name="Shimokawa T."/>
            <person name="Song J."/>
            <person name="Takazaki Y."/>
            <person name="Terasawa K."/>
            <person name="Tsugane M."/>
            <person name="Tsuji K."/>
            <person name="Ueda S."/>
            <person name="Waki K."/>
            <person name="Yamagata H."/>
            <person name="Yamamoto M."/>
            <person name="Yamamoto S."/>
            <person name="Yamane H."/>
            <person name="Yoshiki S."/>
            <person name="Yoshihara R."/>
            <person name="Yukawa K."/>
            <person name="Zhong H."/>
            <person name="Yano M."/>
            <person name="Yuan Q."/>
            <person name="Ouyang S."/>
            <person name="Liu J."/>
            <person name="Jones K.M."/>
            <person name="Gansberger K."/>
            <person name="Moffat K."/>
            <person name="Hill J."/>
            <person name="Bera J."/>
            <person name="Fadrosh D."/>
            <person name="Jin S."/>
            <person name="Johri S."/>
            <person name="Kim M."/>
            <person name="Overton L."/>
            <person name="Reardon M."/>
            <person name="Tsitrin T."/>
            <person name="Vuong H."/>
            <person name="Weaver B."/>
            <person name="Ciecko A."/>
            <person name="Tallon L."/>
            <person name="Jackson J."/>
            <person name="Pai G."/>
            <person name="Aken S.V."/>
            <person name="Utterback T."/>
            <person name="Reidmuller S."/>
            <person name="Feldblyum T."/>
            <person name="Hsiao J."/>
            <person name="Zismann V."/>
            <person name="Iobst S."/>
            <person name="de Vazeille A.R."/>
            <person name="Buell C.R."/>
            <person name="Ying K."/>
            <person name="Li Y."/>
            <person name="Lu T."/>
            <person name="Huang Y."/>
            <person name="Zhao Q."/>
            <person name="Feng Q."/>
            <person name="Zhang L."/>
            <person name="Zhu J."/>
            <person name="Weng Q."/>
            <person name="Mu J."/>
            <person name="Lu Y."/>
            <person name="Fan D."/>
            <person name="Liu Y."/>
            <person name="Guan J."/>
            <person name="Zhang Y."/>
            <person name="Yu S."/>
            <person name="Liu X."/>
            <person name="Zhang Y."/>
            <person name="Hong G."/>
            <person name="Han B."/>
            <person name="Choisne N."/>
            <person name="Demange N."/>
            <person name="Orjeda G."/>
            <person name="Samain S."/>
            <person name="Cattolico L."/>
            <person name="Pelletier E."/>
            <person name="Couloux A."/>
            <person name="Segurens B."/>
            <person name="Wincker P."/>
            <person name="D'Hont A."/>
            <person name="Scarpelli C."/>
            <person name="Weissenbach J."/>
            <person name="Salanoubat M."/>
            <person name="Quetier F."/>
            <person name="Yu Y."/>
            <person name="Kim H.R."/>
            <person name="Rambo T."/>
            <person name="Currie J."/>
            <person name="Collura K."/>
            <person name="Luo M."/>
            <person name="Yang T."/>
            <person name="Ammiraju J.S.S."/>
            <person name="Engler F."/>
            <person name="Soderlund C."/>
            <person name="Wing R.A."/>
            <person name="Palmer L.E."/>
            <person name="de la Bastide M."/>
            <person name="Spiegel L."/>
            <person name="Nascimento L."/>
            <person name="Zutavern T."/>
            <person name="O'Shaughnessy A."/>
            <person name="Dike S."/>
            <person name="Dedhia N."/>
            <person name="Preston R."/>
            <person name="Balija V."/>
            <person name="McCombie W.R."/>
            <person name="Chow T."/>
            <person name="Chen H."/>
            <person name="Chung M."/>
            <person name="Chen C."/>
            <person name="Shaw J."/>
            <person name="Wu H."/>
            <person name="Hsiao K."/>
            <person name="Chao Y."/>
            <person name="Chu M."/>
            <person name="Cheng C."/>
            <person name="Hour A."/>
            <person name="Lee P."/>
            <person name="Lin S."/>
            <person name="Lin Y."/>
            <person name="Liou J."/>
            <person name="Liu S."/>
            <person name="Hsing Y."/>
            <person name="Raghuvanshi S."/>
            <person name="Mohanty A."/>
            <person name="Bharti A.K."/>
            <person name="Gaur A."/>
            <person name="Gupta V."/>
            <person name="Kumar D."/>
            <person name="Ravi V."/>
            <person name="Vij S."/>
            <person name="Kapur A."/>
            <person name="Khurana P."/>
            <person name="Khurana P."/>
            <person name="Khurana J.P."/>
            <person name="Tyagi A.K."/>
            <person name="Gaikwad K."/>
            <person name="Singh A."/>
            <person name="Dalal V."/>
            <person name="Srivastava S."/>
            <person name="Dixit A."/>
            <person name="Pal A.K."/>
            <person name="Ghazi I.A."/>
            <person name="Yadav M."/>
            <person name="Pandit A."/>
            <person name="Bhargava A."/>
            <person name="Sureshbabu K."/>
            <person name="Batra K."/>
            <person name="Sharma T.R."/>
            <person name="Mohapatra T."/>
            <person name="Singh N.K."/>
            <person name="Messing J."/>
            <person name="Nelson A.B."/>
            <person name="Fuks G."/>
            <person name="Kavchok S."/>
            <person name="Keizer G."/>
            <person name="Linton E."/>
            <person name="Llaca V."/>
            <person name="Song R."/>
            <person name="Tanyolac B."/>
            <person name="Young S."/>
            <person name="Ho-Il K."/>
            <person name="Hahn J.H."/>
            <person name="Sangsakoo G."/>
            <person name="Vanavichit A."/>
            <person name="de Mattos Luiz.A.T."/>
            <person name="Zimmer P.D."/>
            <person name="Malone G."/>
            <person name="Dellagostin O."/>
            <person name="de Oliveira A.C."/>
            <person name="Bevan M."/>
            <person name="Bancroft I."/>
            <person name="Minx P."/>
            <person name="Cordum H."/>
            <person name="Wilson R."/>
            <person name="Cheng Z."/>
            <person name="Jin W."/>
            <person name="Jiang J."/>
            <person name="Leong S.A."/>
            <person name="Iwama H."/>
            <person name="Gojobori T."/>
            <person name="Itoh T."/>
            <person name="Niimura Y."/>
            <person name="Fujii Y."/>
            <person name="Habara T."/>
            <person name="Sakai H."/>
            <person name="Sato Y."/>
            <person name="Wilson G."/>
            <person name="Kumar K."/>
            <person name="McCouch S."/>
            <person name="Juretic N."/>
            <person name="Hoen D."/>
            <person name="Wright S."/>
            <person name="Bruskiewich R."/>
            <person name="Bureau T."/>
            <person name="Miyao A."/>
            <person name="Hirochika H."/>
            <person name="Nishikawa T."/>
            <person name="Kadowaki K."/>
            <person name="Sugiura M."/>
            <person name="Burr B."/>
            <person name="Sasaki T."/>
        </authorList>
    </citation>
    <scope>NUCLEOTIDE SEQUENCE [LARGE SCALE GENOMIC DNA]</scope>
    <source>
        <strain evidence="3">cv. Nipponbare</strain>
    </source>
</reference>
<accession>Q6Z0C9</accession>
<evidence type="ECO:0000256" key="1">
    <source>
        <dbReference type="SAM" id="MobiDB-lite"/>
    </source>
</evidence>
<dbReference type="Proteomes" id="UP000000763">
    <property type="component" value="Chromosome 8"/>
</dbReference>
<sequence>MAARSYTALGRFQRRETKARVATGKERAKRKAAAHGSARVSAGRRREVDDGPDKWDPPVSD</sequence>
<dbReference type="AlphaFoldDB" id="Q6Z0C9"/>
<proteinExistence type="predicted"/>
<protein>
    <submittedName>
        <fullName evidence="2">Uncharacterized protein</fullName>
    </submittedName>
</protein>
<evidence type="ECO:0000313" key="3">
    <source>
        <dbReference type="Proteomes" id="UP000000763"/>
    </source>
</evidence>
<feature type="compositionally biased region" description="Basic and acidic residues" evidence="1">
    <location>
        <begin position="44"/>
        <end position="61"/>
    </location>
</feature>
<name>Q6Z0C9_ORYSJ</name>
<evidence type="ECO:0000313" key="2">
    <source>
        <dbReference type="EMBL" id="BAD03659.1"/>
    </source>
</evidence>